<keyword evidence="2" id="KW-1185">Reference proteome</keyword>
<proteinExistence type="predicted"/>
<dbReference type="EMBL" id="JAVDUU010000004">
    <property type="protein sequence ID" value="MDR6944218.1"/>
    <property type="molecule type" value="Genomic_DNA"/>
</dbReference>
<comment type="caution">
    <text evidence="1">The sequence shown here is derived from an EMBL/GenBank/DDBJ whole genome shotgun (WGS) entry which is preliminary data.</text>
</comment>
<name>A0ABU1TFR3_9SPHI</name>
<dbReference type="Proteomes" id="UP001247620">
    <property type="component" value="Unassembled WGS sequence"/>
</dbReference>
<dbReference type="RefSeq" id="WP_310099876.1">
    <property type="nucleotide sequence ID" value="NZ_JAVDUU010000004.1"/>
</dbReference>
<reference evidence="1 2" key="1">
    <citation type="submission" date="2023-07" db="EMBL/GenBank/DDBJ databases">
        <title>Sorghum-associated microbial communities from plants grown in Nebraska, USA.</title>
        <authorList>
            <person name="Schachtman D."/>
        </authorList>
    </citation>
    <scope>NUCLEOTIDE SEQUENCE [LARGE SCALE GENOMIC DNA]</scope>
    <source>
        <strain evidence="1 2">3262</strain>
    </source>
</reference>
<sequence>MPTELDTYKPEKYLENALFRPEIREAYQSLVDQGPAESNSQ</sequence>
<protein>
    <submittedName>
        <fullName evidence="1">Uncharacterized protein</fullName>
    </submittedName>
</protein>
<accession>A0ABU1TFR3</accession>
<evidence type="ECO:0000313" key="2">
    <source>
        <dbReference type="Proteomes" id="UP001247620"/>
    </source>
</evidence>
<evidence type="ECO:0000313" key="1">
    <source>
        <dbReference type="EMBL" id="MDR6944218.1"/>
    </source>
</evidence>
<organism evidence="1 2">
    <name type="scientific">Mucilaginibacter pocheonensis</name>
    <dbReference type="NCBI Taxonomy" id="398050"/>
    <lineage>
        <taxon>Bacteria</taxon>
        <taxon>Pseudomonadati</taxon>
        <taxon>Bacteroidota</taxon>
        <taxon>Sphingobacteriia</taxon>
        <taxon>Sphingobacteriales</taxon>
        <taxon>Sphingobacteriaceae</taxon>
        <taxon>Mucilaginibacter</taxon>
    </lineage>
</organism>
<gene>
    <name evidence="1" type="ORF">J2W55_004078</name>
</gene>